<feature type="signal peptide" evidence="1">
    <location>
        <begin position="1"/>
        <end position="19"/>
    </location>
</feature>
<proteinExistence type="predicted"/>
<evidence type="ECO:0000313" key="3">
    <source>
        <dbReference type="Proteomes" id="UP000054018"/>
    </source>
</evidence>
<name>A0A0C9Z2B0_9AGAM</name>
<protein>
    <submittedName>
        <fullName evidence="2">Uncharacterized protein</fullName>
    </submittedName>
</protein>
<dbReference type="Proteomes" id="UP000054018">
    <property type="component" value="Unassembled WGS sequence"/>
</dbReference>
<organism evidence="2 3">
    <name type="scientific">Pisolithus microcarpus 441</name>
    <dbReference type="NCBI Taxonomy" id="765257"/>
    <lineage>
        <taxon>Eukaryota</taxon>
        <taxon>Fungi</taxon>
        <taxon>Dikarya</taxon>
        <taxon>Basidiomycota</taxon>
        <taxon>Agaricomycotina</taxon>
        <taxon>Agaricomycetes</taxon>
        <taxon>Agaricomycetidae</taxon>
        <taxon>Boletales</taxon>
        <taxon>Sclerodermatineae</taxon>
        <taxon>Pisolithaceae</taxon>
        <taxon>Pisolithus</taxon>
    </lineage>
</organism>
<dbReference type="EMBL" id="KN833729">
    <property type="protein sequence ID" value="KIK23181.1"/>
    <property type="molecule type" value="Genomic_DNA"/>
</dbReference>
<accession>A0A0C9Z2B0</accession>
<gene>
    <name evidence="2" type="ORF">PISMIDRAFT_100981</name>
</gene>
<keyword evidence="3" id="KW-1185">Reference proteome</keyword>
<keyword evidence="1" id="KW-0732">Signal</keyword>
<evidence type="ECO:0000256" key="1">
    <source>
        <dbReference type="SAM" id="SignalP"/>
    </source>
</evidence>
<dbReference type="OrthoDB" id="2686689at2759"/>
<dbReference type="STRING" id="765257.A0A0C9Z2B0"/>
<feature type="chain" id="PRO_5002206959" evidence="1">
    <location>
        <begin position="20"/>
        <end position="159"/>
    </location>
</feature>
<dbReference type="AlphaFoldDB" id="A0A0C9Z2B0"/>
<sequence>MPWESVFCTILLLCECAKSVSCPVPSSDGTPTNYRADIHVCIPQPVTILRTGKWGRPQKVIDPSFLDETVSNFRQIKLTELACLLGMHRNMLCSYMKHHGIECHYSALSNAELDQVIMQFKAARPDSGLCYVIGHLQALGHHVQYQRVLHSLCRVDHIR</sequence>
<reference evidence="2 3" key="1">
    <citation type="submission" date="2014-04" db="EMBL/GenBank/DDBJ databases">
        <authorList>
            <consortium name="DOE Joint Genome Institute"/>
            <person name="Kuo A."/>
            <person name="Kohler A."/>
            <person name="Costa M.D."/>
            <person name="Nagy L.G."/>
            <person name="Floudas D."/>
            <person name="Copeland A."/>
            <person name="Barry K.W."/>
            <person name="Cichocki N."/>
            <person name="Veneault-Fourrey C."/>
            <person name="LaButti K."/>
            <person name="Lindquist E.A."/>
            <person name="Lipzen A."/>
            <person name="Lundell T."/>
            <person name="Morin E."/>
            <person name="Murat C."/>
            <person name="Sun H."/>
            <person name="Tunlid A."/>
            <person name="Henrissat B."/>
            <person name="Grigoriev I.V."/>
            <person name="Hibbett D.S."/>
            <person name="Martin F."/>
            <person name="Nordberg H.P."/>
            <person name="Cantor M.N."/>
            <person name="Hua S.X."/>
        </authorList>
    </citation>
    <scope>NUCLEOTIDE SEQUENCE [LARGE SCALE GENOMIC DNA]</scope>
    <source>
        <strain evidence="2 3">441</strain>
    </source>
</reference>
<reference evidence="3" key="2">
    <citation type="submission" date="2015-01" db="EMBL/GenBank/DDBJ databases">
        <title>Evolutionary Origins and Diversification of the Mycorrhizal Mutualists.</title>
        <authorList>
            <consortium name="DOE Joint Genome Institute"/>
            <consortium name="Mycorrhizal Genomics Consortium"/>
            <person name="Kohler A."/>
            <person name="Kuo A."/>
            <person name="Nagy L.G."/>
            <person name="Floudas D."/>
            <person name="Copeland A."/>
            <person name="Barry K.W."/>
            <person name="Cichocki N."/>
            <person name="Veneault-Fourrey C."/>
            <person name="LaButti K."/>
            <person name="Lindquist E.A."/>
            <person name="Lipzen A."/>
            <person name="Lundell T."/>
            <person name="Morin E."/>
            <person name="Murat C."/>
            <person name="Riley R."/>
            <person name="Ohm R."/>
            <person name="Sun H."/>
            <person name="Tunlid A."/>
            <person name="Henrissat B."/>
            <person name="Grigoriev I.V."/>
            <person name="Hibbett D.S."/>
            <person name="Martin F."/>
        </authorList>
    </citation>
    <scope>NUCLEOTIDE SEQUENCE [LARGE SCALE GENOMIC DNA]</scope>
    <source>
        <strain evidence="3">441</strain>
    </source>
</reference>
<evidence type="ECO:0000313" key="2">
    <source>
        <dbReference type="EMBL" id="KIK23181.1"/>
    </source>
</evidence>
<dbReference type="HOGENOM" id="CLU_140503_0_0_1"/>